<feature type="transmembrane region" description="Helical" evidence="5">
    <location>
        <begin position="140"/>
        <end position="165"/>
    </location>
</feature>
<keyword evidence="4 5" id="KW-0472">Membrane</keyword>
<comment type="subcellular location">
    <subcellularLocation>
        <location evidence="1">Membrane</location>
        <topology evidence="1">Multi-pass membrane protein</topology>
    </subcellularLocation>
</comment>
<reference evidence="6 7" key="1">
    <citation type="journal article" date="2018" name="Sci. Rep.">
        <title>Comparative analysis of the Pocillopora damicornis genome highlights role of immune system in coral evolution.</title>
        <authorList>
            <person name="Cunning R."/>
            <person name="Bay R.A."/>
            <person name="Gillette P."/>
            <person name="Baker A.C."/>
            <person name="Traylor-Knowles N."/>
        </authorList>
    </citation>
    <scope>NUCLEOTIDE SEQUENCE [LARGE SCALE GENOMIC DNA]</scope>
    <source>
        <strain evidence="6">RSMAS</strain>
        <tissue evidence="6">Whole animal</tissue>
    </source>
</reference>
<dbReference type="GO" id="GO:0005886">
    <property type="term" value="C:plasma membrane"/>
    <property type="evidence" value="ECO:0007669"/>
    <property type="project" value="TreeGrafter"/>
</dbReference>
<evidence type="ECO:0000256" key="1">
    <source>
        <dbReference type="ARBA" id="ARBA00004141"/>
    </source>
</evidence>
<evidence type="ECO:0000256" key="3">
    <source>
        <dbReference type="ARBA" id="ARBA00022989"/>
    </source>
</evidence>
<dbReference type="PANTHER" id="PTHR19282:SF527">
    <property type="entry name" value="TETRASPANIN"/>
    <property type="match status" value="1"/>
</dbReference>
<evidence type="ECO:0000256" key="2">
    <source>
        <dbReference type="ARBA" id="ARBA00022692"/>
    </source>
</evidence>
<keyword evidence="7" id="KW-1185">Reference proteome</keyword>
<dbReference type="InterPro" id="IPR008952">
    <property type="entry name" value="Tetraspanin_EC2_sf"/>
</dbReference>
<dbReference type="Pfam" id="PF00335">
    <property type="entry name" value="Tetraspanin"/>
    <property type="match status" value="1"/>
</dbReference>
<dbReference type="PRINTS" id="PR00259">
    <property type="entry name" value="TMFOUR"/>
</dbReference>
<dbReference type="AlphaFoldDB" id="A0A3M6U7Z9"/>
<comment type="caution">
    <text evidence="6">The sequence shown here is derived from an EMBL/GenBank/DDBJ whole genome shotgun (WGS) entry which is preliminary data.</text>
</comment>
<dbReference type="Proteomes" id="UP000275408">
    <property type="component" value="Unassembled WGS sequence"/>
</dbReference>
<keyword evidence="2 5" id="KW-0812">Transmembrane</keyword>
<accession>A0A3M6U7Z9</accession>
<dbReference type="EMBL" id="RCHS01002064">
    <property type="protein sequence ID" value="RMX49741.1"/>
    <property type="molecule type" value="Genomic_DNA"/>
</dbReference>
<dbReference type="OrthoDB" id="5969951at2759"/>
<dbReference type="PANTHER" id="PTHR19282">
    <property type="entry name" value="TETRASPANIN"/>
    <property type="match status" value="1"/>
</dbReference>
<evidence type="ECO:0000256" key="4">
    <source>
        <dbReference type="ARBA" id="ARBA00023136"/>
    </source>
</evidence>
<sequence length="354" mass="38908">MTFFVKGDKQKDGVLPQTLKSSCLLNGESQRSRDSESCRSPYNWDLEIRDEKNRSETVMAVEGAAKIIKVLLFVFNFIFFLGGIGLLGVGIYVQLKIGDYVALSSVKYVTGSIIIIAVGAIIAVIAFFGCCGSIKESRCLLGTFFALMLLVFGLEVAGTSLGFVYRDQVKDELKKDLNQTLYQYGSDDKKGVTKAYDLLQEKEKCCGVYGYKDWRKTPFTHGNHSIVPESCCKEVKQGCGDISAGTEKINIGGCYDKTLDLLRGNLLIIFGLGVAVAVIQVNWLYALFFFCEVTKNPNITAGKEDGNSKQSNGELVDEPCNTCLIDNSNDVSSSEGGWNIFSLTHVNAHNRVFV</sequence>
<keyword evidence="3 5" id="KW-1133">Transmembrane helix</keyword>
<dbReference type="SUPFAM" id="SSF48652">
    <property type="entry name" value="Tetraspanin"/>
    <property type="match status" value="1"/>
</dbReference>
<evidence type="ECO:0000313" key="7">
    <source>
        <dbReference type="Proteomes" id="UP000275408"/>
    </source>
</evidence>
<name>A0A3M6U7Z9_POCDA</name>
<feature type="transmembrane region" description="Helical" evidence="5">
    <location>
        <begin position="70"/>
        <end position="93"/>
    </location>
</feature>
<feature type="transmembrane region" description="Helical" evidence="5">
    <location>
        <begin position="266"/>
        <end position="290"/>
    </location>
</feature>
<organism evidence="6 7">
    <name type="scientific">Pocillopora damicornis</name>
    <name type="common">Cauliflower coral</name>
    <name type="synonym">Millepora damicornis</name>
    <dbReference type="NCBI Taxonomy" id="46731"/>
    <lineage>
        <taxon>Eukaryota</taxon>
        <taxon>Metazoa</taxon>
        <taxon>Cnidaria</taxon>
        <taxon>Anthozoa</taxon>
        <taxon>Hexacorallia</taxon>
        <taxon>Scleractinia</taxon>
        <taxon>Astrocoeniina</taxon>
        <taxon>Pocilloporidae</taxon>
        <taxon>Pocillopora</taxon>
    </lineage>
</organism>
<gene>
    <name evidence="6" type="ORF">pdam_00008590</name>
</gene>
<dbReference type="Gene3D" id="1.10.1450.10">
    <property type="entry name" value="Tetraspanin"/>
    <property type="match status" value="1"/>
</dbReference>
<evidence type="ECO:0000256" key="5">
    <source>
        <dbReference type="SAM" id="Phobius"/>
    </source>
</evidence>
<evidence type="ECO:0000313" key="6">
    <source>
        <dbReference type="EMBL" id="RMX49741.1"/>
    </source>
</evidence>
<proteinExistence type="predicted"/>
<dbReference type="InterPro" id="IPR018499">
    <property type="entry name" value="Tetraspanin/Peripherin"/>
</dbReference>
<protein>
    <submittedName>
        <fullName evidence="6">Uncharacterized protein</fullName>
    </submittedName>
</protein>
<feature type="transmembrane region" description="Helical" evidence="5">
    <location>
        <begin position="105"/>
        <end position="128"/>
    </location>
</feature>